<protein>
    <submittedName>
        <fullName evidence="2">Uncharacterized protein</fullName>
    </submittedName>
</protein>
<proteinExistence type="predicted"/>
<dbReference type="AlphaFoldDB" id="A0A1R2CFK1"/>
<keyword evidence="1" id="KW-0175">Coiled coil</keyword>
<feature type="coiled-coil region" evidence="1">
    <location>
        <begin position="92"/>
        <end position="150"/>
    </location>
</feature>
<comment type="caution">
    <text evidence="2">The sequence shown here is derived from an EMBL/GenBank/DDBJ whole genome shotgun (WGS) entry which is preliminary data.</text>
</comment>
<organism evidence="2 3">
    <name type="scientific">Stentor coeruleus</name>
    <dbReference type="NCBI Taxonomy" id="5963"/>
    <lineage>
        <taxon>Eukaryota</taxon>
        <taxon>Sar</taxon>
        <taxon>Alveolata</taxon>
        <taxon>Ciliophora</taxon>
        <taxon>Postciliodesmatophora</taxon>
        <taxon>Heterotrichea</taxon>
        <taxon>Heterotrichida</taxon>
        <taxon>Stentoridae</taxon>
        <taxon>Stentor</taxon>
    </lineage>
</organism>
<dbReference type="Proteomes" id="UP000187209">
    <property type="component" value="Unassembled WGS sequence"/>
</dbReference>
<evidence type="ECO:0000313" key="2">
    <source>
        <dbReference type="EMBL" id="OMJ87720.1"/>
    </source>
</evidence>
<reference evidence="2 3" key="1">
    <citation type="submission" date="2016-11" db="EMBL/GenBank/DDBJ databases">
        <title>The macronuclear genome of Stentor coeruleus: a giant cell with tiny introns.</title>
        <authorList>
            <person name="Slabodnick M."/>
            <person name="Ruby J.G."/>
            <person name="Reiff S.B."/>
            <person name="Swart E.C."/>
            <person name="Gosai S."/>
            <person name="Prabakaran S."/>
            <person name="Witkowska E."/>
            <person name="Larue G.E."/>
            <person name="Fisher S."/>
            <person name="Freeman R.M."/>
            <person name="Gunawardena J."/>
            <person name="Chu W."/>
            <person name="Stover N.A."/>
            <person name="Gregory B.D."/>
            <person name="Nowacki M."/>
            <person name="Derisi J."/>
            <person name="Roy S.W."/>
            <person name="Marshall W.F."/>
            <person name="Sood P."/>
        </authorList>
    </citation>
    <scope>NUCLEOTIDE SEQUENCE [LARGE SCALE GENOMIC DNA]</scope>
    <source>
        <strain evidence="2">WM001</strain>
    </source>
</reference>
<name>A0A1R2CFK1_9CILI</name>
<accession>A0A1R2CFK1</accession>
<gene>
    <name evidence="2" type="ORF">SteCoe_10462</name>
</gene>
<dbReference type="OrthoDB" id="326343at2759"/>
<dbReference type="EMBL" id="MPUH01000169">
    <property type="protein sequence ID" value="OMJ87720.1"/>
    <property type="molecule type" value="Genomic_DNA"/>
</dbReference>
<keyword evidence="3" id="KW-1185">Reference proteome</keyword>
<evidence type="ECO:0000256" key="1">
    <source>
        <dbReference type="SAM" id="Coils"/>
    </source>
</evidence>
<sequence>MEDYFRDIVKNELSSTLYKSVTKRIENINKRVKVKALKLNFNKKNYLNSYTDNFYLFEKLILRLIQQKMKNKPDIQIDTSDYTQVVKKSKTEKKFRKEIQMLEQEAQQIKQERENLELSKKELEDQTLAKKKKQELIEDMQKKAKIRKEEIFKQKKILNESSPLQKMKPKYVEMEEAYKANVEIIEIEKAQAEFARKKQTLQPLSRDDFTLHEKRYKEYTDEAKRRREIRLQEINIENSLNSIQPIKNSEIVEKEELAQIKRTMIERKKQYGNLVRELFGPKHDIHVHISERADFKKKTPPLSPITPEYRNKKDKKETLLPWKSVKKVPKKYSDQETEKKPPFKYNYLSELRIKRTFIDDSYLENALNGLYQRSEFMDKSEMLKKLKDAEKIAMKGENKIKFSDKNSISGINLEEKLNELLIQSVKAKADMLHY</sequence>
<evidence type="ECO:0000313" key="3">
    <source>
        <dbReference type="Proteomes" id="UP000187209"/>
    </source>
</evidence>